<reference evidence="1 2" key="1">
    <citation type="submission" date="2020-08" db="EMBL/GenBank/DDBJ databases">
        <title>Genomic Encyclopedia of Type Strains, Phase IV (KMG-IV): sequencing the most valuable type-strain genomes for metagenomic binning, comparative biology and taxonomic classification.</title>
        <authorList>
            <person name="Goeker M."/>
        </authorList>
    </citation>
    <scope>NUCLEOTIDE SEQUENCE [LARGE SCALE GENOMIC DNA]</scope>
    <source>
        <strain evidence="1 2">DSM 29854</strain>
    </source>
</reference>
<accession>A0A839GYL1</accession>
<organism evidence="1 2">
    <name type="scientific">Rufibacter quisquiliarum</name>
    <dbReference type="NCBI Taxonomy" id="1549639"/>
    <lineage>
        <taxon>Bacteria</taxon>
        <taxon>Pseudomonadati</taxon>
        <taxon>Bacteroidota</taxon>
        <taxon>Cytophagia</taxon>
        <taxon>Cytophagales</taxon>
        <taxon>Hymenobacteraceae</taxon>
        <taxon>Rufibacter</taxon>
    </lineage>
</organism>
<sequence length="957" mass="103443">MKSFHQQRQNWMSFLLLLVFGALLYFSASGPAGEDRQGRISADEMKKAGYRSRVERLHKKGAIGSKDKPQARLEYEIERLKDPATGKIPEGIRELELAFSETIPTKEQVLRQLDPHAKFATENWNSRGPYNVGGRTRAMALDIANENILLAGGVSGGMWRSSNGGASWAKVTGLDQLQSVTTISQDKRVGKQNVWYYGTGEMFGNSASAPGATYYGNGIYKSVDNGITWNPLVSTQTANFTAFTSVFQFIYRVATNPANAAQDEVFAATVGSVRRSTDGGATWQSVLGYEAGLNDFNASPYFTDIAIGNSGNMYAALSQYASGGRSATKRGIHRSTDGVTWTDITPANFPATYERIVMDIAPSNENIVYFFVYTATNAASEANLWKYEYLSGSGAGAGGRWTNLSANLPMLGGKSGDLDLQGGYNMVVKVKPDDPNFVVLGGTNLYRSLSGFTNTTSTRKIGGYVLDNSSFALYTNHHPDQHEVIFYRSNPNRMLSAHDGGVSRTTNNAAATVVWESLNRGYQTTQFYTVAMDLNTTDDFVVGGMQDNGSWAVDNINATTEWNEVVGGDGAFAAVTTHSLLVSVQNGTVYRIAFNDRGEDIGYARIDPPKTTGYLFVNPYTIDPNNEYTMFLPAGDTLWRNKNIAQIPLGGEQSNLGWEVVANLGISETISSVSVSKVPANVVYFGTSGGRLYKLQNGNAASPTRTEITGANFPKSTSGAPTGYINCIAIDPKDANKAVVVFSNYKVQSLFYTTDGGTTWTAVSGNLEENPDGSGNGPSTRWVTILPNPDGTNKYFVGTSTGLYSTGVLEGAGTTWLREGNSSIGQVPVDMVLSRTTDDLVLVGTHGNGVFSLRYSGPLIPKGDDPNPLQTGLGLSYPNPYFQGATVTIPFQLESAAQVQLQVFDMTGRKVASLVNGSLQAGKHLVTWRGNGLASGTYLYQLMVDGKRFTKRMVQLK</sequence>
<name>A0A839GYL1_9BACT</name>
<dbReference type="RefSeq" id="WP_182514522.1">
    <property type="nucleotide sequence ID" value="NZ_JACJIQ010000030.1"/>
</dbReference>
<dbReference type="SUPFAM" id="SSF50939">
    <property type="entry name" value="Sialidases"/>
    <property type="match status" value="1"/>
</dbReference>
<dbReference type="NCBIfam" id="TIGR04183">
    <property type="entry name" value="Por_Secre_tail"/>
    <property type="match status" value="1"/>
</dbReference>
<evidence type="ECO:0000313" key="1">
    <source>
        <dbReference type="EMBL" id="MBA9079776.1"/>
    </source>
</evidence>
<dbReference type="InterPro" id="IPR052025">
    <property type="entry name" value="Xyloglucanase_GH74"/>
</dbReference>
<proteinExistence type="predicted"/>
<evidence type="ECO:0008006" key="3">
    <source>
        <dbReference type="Google" id="ProtNLM"/>
    </source>
</evidence>
<dbReference type="Gene3D" id="2.130.10.10">
    <property type="entry name" value="YVTN repeat-like/Quinoprotein amine dehydrogenase"/>
    <property type="match status" value="2"/>
</dbReference>
<dbReference type="CDD" id="cd15482">
    <property type="entry name" value="Sialidase_non-viral"/>
    <property type="match status" value="1"/>
</dbReference>
<dbReference type="GO" id="GO:0010411">
    <property type="term" value="P:xyloglucan metabolic process"/>
    <property type="evidence" value="ECO:0007669"/>
    <property type="project" value="TreeGrafter"/>
</dbReference>
<dbReference type="Gene3D" id="2.60.40.4070">
    <property type="match status" value="1"/>
</dbReference>
<dbReference type="PANTHER" id="PTHR43739">
    <property type="entry name" value="XYLOGLUCANASE (EUROFUNG)"/>
    <property type="match status" value="1"/>
</dbReference>
<comment type="caution">
    <text evidence="1">The sequence shown here is derived from an EMBL/GenBank/DDBJ whole genome shotgun (WGS) entry which is preliminary data.</text>
</comment>
<dbReference type="Proteomes" id="UP000563094">
    <property type="component" value="Unassembled WGS sequence"/>
</dbReference>
<gene>
    <name evidence="1" type="ORF">FHS90_004517</name>
</gene>
<dbReference type="SUPFAM" id="SSF110296">
    <property type="entry name" value="Oligoxyloglucan reducing end-specific cellobiohydrolase"/>
    <property type="match status" value="1"/>
</dbReference>
<dbReference type="InterPro" id="IPR026444">
    <property type="entry name" value="Secre_tail"/>
</dbReference>
<dbReference type="InterPro" id="IPR015943">
    <property type="entry name" value="WD40/YVTN_repeat-like_dom_sf"/>
</dbReference>
<dbReference type="AlphaFoldDB" id="A0A839GYL1"/>
<dbReference type="InterPro" id="IPR036278">
    <property type="entry name" value="Sialidase_sf"/>
</dbReference>
<dbReference type="PANTHER" id="PTHR43739:SF5">
    <property type="entry name" value="EXO-ALPHA-SIALIDASE"/>
    <property type="match status" value="1"/>
</dbReference>
<dbReference type="EMBL" id="JACJIQ010000030">
    <property type="protein sequence ID" value="MBA9079776.1"/>
    <property type="molecule type" value="Genomic_DNA"/>
</dbReference>
<evidence type="ECO:0000313" key="2">
    <source>
        <dbReference type="Proteomes" id="UP000563094"/>
    </source>
</evidence>
<keyword evidence="2" id="KW-1185">Reference proteome</keyword>
<protein>
    <recommendedName>
        <fullName evidence="3">Secretion system C-terminal sorting domain-containing protein</fullName>
    </recommendedName>
</protein>